<dbReference type="PANTHER" id="PTHR46401">
    <property type="entry name" value="GLYCOSYLTRANSFERASE WBBK-RELATED"/>
    <property type="match status" value="1"/>
</dbReference>
<gene>
    <name evidence="3" type="ORF">J0383_02810</name>
</gene>
<dbReference type="CDD" id="cd03801">
    <property type="entry name" value="GT4_PimA-like"/>
    <property type="match status" value="1"/>
</dbReference>
<name>A0ABX7QGD4_9FLAO</name>
<dbReference type="RefSeq" id="WP_207296934.1">
    <property type="nucleotide sequence ID" value="NZ_CP071448.1"/>
</dbReference>
<sequence length="390" mass="45387">MNKNKTVLMICSWLDYKLNLGSFFMEQAAILSNDFNFVLINFRPVKFKIKNYKKFFKIEKNIYENKISILYLYYPSFKILKNKYFLKWIEKKAFRVLHKYLKKDKITIDLIHAQSVFDAAFWALSYNQEYKTPYLLTEHNQFTLRNVDKQKIKKLDMVLKKSKFNLVVSNDVIRQFATNYFFSDFINIGNTVDEKLFNNCNRTKSNFFEIITVGAYAPIKNQIKALRALKIIDDLNYKNIRFTWIGINAWGNNCKEEVTNLIQSFNFKNIKIKVVETASKQEIVSALQKSDVFVFTSLCETFGISPLEALFTGVPVITTQSGGVNEFINEENGVIVPVKDFKAIAENIIKILNNELKFNSELISKNAIASFGIKAFKEKIIPIYNKTINS</sequence>
<dbReference type="Gene3D" id="3.40.50.2000">
    <property type="entry name" value="Glycogen Phosphorylase B"/>
    <property type="match status" value="2"/>
</dbReference>
<keyword evidence="1" id="KW-0808">Transferase</keyword>
<protein>
    <submittedName>
        <fullName evidence="3">Glycosyltransferase family 4 protein</fullName>
    </submittedName>
</protein>
<dbReference type="SUPFAM" id="SSF53756">
    <property type="entry name" value="UDP-Glycosyltransferase/glycogen phosphorylase"/>
    <property type="match status" value="1"/>
</dbReference>
<reference evidence="3 4" key="1">
    <citation type="submission" date="2021-03" db="EMBL/GenBank/DDBJ databases">
        <title>Flavobacterium kribbensis sp. nov, an endophytic bacteria, isolated from soybean.</title>
        <authorList>
            <person name="Lee J."/>
            <person name="Seo J."/>
        </authorList>
    </citation>
    <scope>NUCLEOTIDE SEQUENCE [LARGE SCALE GENOMIC DNA]</scope>
    <source>
        <strain evidence="3 4">BB8</strain>
    </source>
</reference>
<evidence type="ECO:0000313" key="3">
    <source>
        <dbReference type="EMBL" id="QSW89755.1"/>
    </source>
</evidence>
<keyword evidence="4" id="KW-1185">Reference proteome</keyword>
<dbReference type="Proteomes" id="UP000663440">
    <property type="component" value="Chromosome"/>
</dbReference>
<evidence type="ECO:0000313" key="4">
    <source>
        <dbReference type="Proteomes" id="UP000663440"/>
    </source>
</evidence>
<dbReference type="EMBL" id="CP071448">
    <property type="protein sequence ID" value="QSW89755.1"/>
    <property type="molecule type" value="Genomic_DNA"/>
</dbReference>
<proteinExistence type="predicted"/>
<feature type="domain" description="Glycosyl transferase family 1" evidence="2">
    <location>
        <begin position="204"/>
        <end position="363"/>
    </location>
</feature>
<organism evidence="3 4">
    <name type="scientific">Flavobacterium endoglycinae</name>
    <dbReference type="NCBI Taxonomy" id="2816357"/>
    <lineage>
        <taxon>Bacteria</taxon>
        <taxon>Pseudomonadati</taxon>
        <taxon>Bacteroidota</taxon>
        <taxon>Flavobacteriia</taxon>
        <taxon>Flavobacteriales</taxon>
        <taxon>Flavobacteriaceae</taxon>
        <taxon>Flavobacterium</taxon>
    </lineage>
</organism>
<evidence type="ECO:0000256" key="1">
    <source>
        <dbReference type="ARBA" id="ARBA00022679"/>
    </source>
</evidence>
<evidence type="ECO:0000259" key="2">
    <source>
        <dbReference type="Pfam" id="PF00534"/>
    </source>
</evidence>
<accession>A0ABX7QGD4</accession>
<dbReference type="Pfam" id="PF00534">
    <property type="entry name" value="Glycos_transf_1"/>
    <property type="match status" value="1"/>
</dbReference>
<dbReference type="PANTHER" id="PTHR46401:SF2">
    <property type="entry name" value="GLYCOSYLTRANSFERASE WBBK-RELATED"/>
    <property type="match status" value="1"/>
</dbReference>
<dbReference type="InterPro" id="IPR001296">
    <property type="entry name" value="Glyco_trans_1"/>
</dbReference>